<dbReference type="FunFam" id="1.10.238.10:FF:000001">
    <property type="entry name" value="Calmodulin 1"/>
    <property type="match status" value="1"/>
</dbReference>
<evidence type="ECO:0000256" key="2">
    <source>
        <dbReference type="ARBA" id="ARBA00023179"/>
    </source>
</evidence>
<protein>
    <recommendedName>
        <fullName evidence="5">EF-hand domain-containing protein</fullName>
    </recommendedName>
</protein>
<dbReference type="SUPFAM" id="SSF47473">
    <property type="entry name" value="EF-hand"/>
    <property type="match status" value="1"/>
</dbReference>
<evidence type="ECO:0000313" key="7">
    <source>
        <dbReference type="Proteomes" id="UP001374579"/>
    </source>
</evidence>
<feature type="compositionally biased region" description="Polar residues" evidence="4">
    <location>
        <begin position="98"/>
        <end position="108"/>
    </location>
</feature>
<dbReference type="EMBL" id="JBAMIC010000004">
    <property type="protein sequence ID" value="KAK7108756.1"/>
    <property type="molecule type" value="Genomic_DNA"/>
</dbReference>
<accession>A0AAN9BPA8</accession>
<evidence type="ECO:0000259" key="5">
    <source>
        <dbReference type="PROSITE" id="PS50222"/>
    </source>
</evidence>
<dbReference type="Gene3D" id="1.10.238.10">
    <property type="entry name" value="EF-hand"/>
    <property type="match status" value="2"/>
</dbReference>
<dbReference type="GO" id="GO:0016460">
    <property type="term" value="C:myosin II complex"/>
    <property type="evidence" value="ECO:0007669"/>
    <property type="project" value="TreeGrafter"/>
</dbReference>
<organism evidence="6 7">
    <name type="scientific">Littorina saxatilis</name>
    <dbReference type="NCBI Taxonomy" id="31220"/>
    <lineage>
        <taxon>Eukaryota</taxon>
        <taxon>Metazoa</taxon>
        <taxon>Spiralia</taxon>
        <taxon>Lophotrochozoa</taxon>
        <taxon>Mollusca</taxon>
        <taxon>Gastropoda</taxon>
        <taxon>Caenogastropoda</taxon>
        <taxon>Littorinimorpha</taxon>
        <taxon>Littorinoidea</taxon>
        <taxon>Littorinidae</taxon>
        <taxon>Littorina</taxon>
    </lineage>
</organism>
<evidence type="ECO:0000256" key="1">
    <source>
        <dbReference type="ARBA" id="ARBA00022737"/>
    </source>
</evidence>
<feature type="region of interest" description="Disordered" evidence="4">
    <location>
        <begin position="1"/>
        <end position="155"/>
    </location>
</feature>
<feature type="domain" description="EF-hand" evidence="5">
    <location>
        <begin position="272"/>
        <end position="307"/>
    </location>
</feature>
<feature type="coiled-coil region" evidence="3">
    <location>
        <begin position="200"/>
        <end position="230"/>
    </location>
</feature>
<dbReference type="Pfam" id="PF13499">
    <property type="entry name" value="EF-hand_7"/>
    <property type="match status" value="1"/>
</dbReference>
<feature type="compositionally biased region" description="Basic and acidic residues" evidence="4">
    <location>
        <begin position="53"/>
        <end position="66"/>
    </location>
</feature>
<dbReference type="GO" id="GO:0005509">
    <property type="term" value="F:calcium ion binding"/>
    <property type="evidence" value="ECO:0007669"/>
    <property type="project" value="InterPro"/>
</dbReference>
<keyword evidence="1" id="KW-0677">Repeat</keyword>
<dbReference type="Proteomes" id="UP001374579">
    <property type="component" value="Unassembled WGS sequence"/>
</dbReference>
<reference evidence="6 7" key="1">
    <citation type="submission" date="2024-02" db="EMBL/GenBank/DDBJ databases">
        <title>Chromosome-scale genome assembly of the rough periwinkle Littorina saxatilis.</title>
        <authorList>
            <person name="De Jode A."/>
            <person name="Faria R."/>
            <person name="Formenti G."/>
            <person name="Sims Y."/>
            <person name="Smith T.P."/>
            <person name="Tracey A."/>
            <person name="Wood J.M.D."/>
            <person name="Zagrodzka Z.B."/>
            <person name="Johannesson K."/>
            <person name="Butlin R.K."/>
            <person name="Leder E.H."/>
        </authorList>
    </citation>
    <scope>NUCLEOTIDE SEQUENCE [LARGE SCALE GENOMIC DNA]</scope>
    <source>
        <strain evidence="6">Snail1</strain>
        <tissue evidence="6">Muscle</tissue>
    </source>
</reference>
<dbReference type="PANTHER" id="PTHR23048:SF0">
    <property type="entry name" value="CALMODULIN LIKE 3"/>
    <property type="match status" value="1"/>
</dbReference>
<dbReference type="InterPro" id="IPR002048">
    <property type="entry name" value="EF_hand_dom"/>
</dbReference>
<sequence>MSEKEVSDVSSEEAAGRKTSLLKDASFNPFENSSRKANEAEQLLSSTTNISDPVKDKNEVKDKGEVHQTPLTEEESKQDDNQKGESKSSSEKPPEAGQNPTEGTTNAGDATESAAKQKETSTVSATAAPATPAKRISSSRKRMERELERMRKADENERLRYKARRRKEVKKAVAAMYERKTQDGVTMTPDVEESRTAIRKIMVEEERMALEKDQKKLRQETKAIQDAIDDKYGLKDKKQGHDLLALAEDFYHNKNREKDGLPAEVRRALTNEEIEDLKMVFDMFDLKGRGYITANDVKRAASMLGFKAKQKVFNEMIGEVTGEKNARVTFAHFLQFVVRGQGEGDDPLEDIMRCFRMLDREQKGYLTIEDLRSVSDEQKLPLSNRAIREMIQEADVSGDARVTSDEFIHIMLQTSMFHAFR</sequence>
<feature type="domain" description="EF-hand" evidence="5">
    <location>
        <begin position="382"/>
        <end position="417"/>
    </location>
</feature>
<dbReference type="PANTHER" id="PTHR23048">
    <property type="entry name" value="MYOSIN LIGHT CHAIN 1, 3"/>
    <property type="match status" value="1"/>
</dbReference>
<keyword evidence="3" id="KW-0175">Coiled coil</keyword>
<dbReference type="PROSITE" id="PS50222">
    <property type="entry name" value="EF_HAND_2"/>
    <property type="match status" value="3"/>
</dbReference>
<dbReference type="AlphaFoldDB" id="A0AAN9BPA8"/>
<keyword evidence="7" id="KW-1185">Reference proteome</keyword>
<evidence type="ECO:0000256" key="3">
    <source>
        <dbReference type="SAM" id="Coils"/>
    </source>
</evidence>
<evidence type="ECO:0000256" key="4">
    <source>
        <dbReference type="SAM" id="MobiDB-lite"/>
    </source>
</evidence>
<keyword evidence="2" id="KW-0514">Muscle protein</keyword>
<feature type="compositionally biased region" description="Basic and acidic residues" evidence="4">
    <location>
        <begin position="141"/>
        <end position="155"/>
    </location>
</feature>
<dbReference type="CDD" id="cd00051">
    <property type="entry name" value="EFh"/>
    <property type="match status" value="2"/>
</dbReference>
<comment type="caution">
    <text evidence="6">The sequence shown here is derived from an EMBL/GenBank/DDBJ whole genome shotgun (WGS) entry which is preliminary data.</text>
</comment>
<feature type="domain" description="EF-hand" evidence="5">
    <location>
        <begin position="346"/>
        <end position="381"/>
    </location>
</feature>
<feature type="compositionally biased region" description="Low complexity" evidence="4">
    <location>
        <begin position="120"/>
        <end position="133"/>
    </location>
</feature>
<dbReference type="SMART" id="SM00054">
    <property type="entry name" value="EFh"/>
    <property type="match status" value="3"/>
</dbReference>
<evidence type="ECO:0000313" key="6">
    <source>
        <dbReference type="EMBL" id="KAK7108756.1"/>
    </source>
</evidence>
<dbReference type="InterPro" id="IPR050230">
    <property type="entry name" value="CALM/Myosin/TropC-like"/>
</dbReference>
<gene>
    <name evidence="6" type="ORF">V1264_016431</name>
</gene>
<feature type="compositionally biased region" description="Basic and acidic residues" evidence="4">
    <location>
        <begin position="74"/>
        <end position="94"/>
    </location>
</feature>
<proteinExistence type="predicted"/>
<name>A0AAN9BPA8_9CAEN</name>
<dbReference type="InterPro" id="IPR011992">
    <property type="entry name" value="EF-hand-dom_pair"/>
</dbReference>